<sequence length="105" mass="11541">MFFLLFLLLLLQQPIAAADNATNERCHEDGAVISSFPQGILHRCDLIKVTDELESGLHVCCSWRRLVQITSVLLLFSSPVAIEKHQPVQASASAVQKGVEPAVFL</sequence>
<feature type="chain" id="PRO_5014869643" evidence="1">
    <location>
        <begin position="18"/>
        <end position="105"/>
    </location>
</feature>
<evidence type="ECO:0000256" key="1">
    <source>
        <dbReference type="SAM" id="SignalP"/>
    </source>
</evidence>
<feature type="signal peptide" evidence="1">
    <location>
        <begin position="1"/>
        <end position="17"/>
    </location>
</feature>
<dbReference type="EMBL" id="GGFJ01012405">
    <property type="protein sequence ID" value="MBW61546.1"/>
    <property type="molecule type" value="Transcribed_RNA"/>
</dbReference>
<dbReference type="AlphaFoldDB" id="A0A2M4C844"/>
<evidence type="ECO:0000313" key="2">
    <source>
        <dbReference type="EMBL" id="MBW61546.1"/>
    </source>
</evidence>
<reference evidence="2" key="1">
    <citation type="submission" date="2018-01" db="EMBL/GenBank/DDBJ databases">
        <title>An insight into the sialome of Amazonian anophelines.</title>
        <authorList>
            <person name="Ribeiro J.M."/>
            <person name="Scarpassa V."/>
            <person name="Calvo E."/>
        </authorList>
    </citation>
    <scope>NUCLEOTIDE SEQUENCE</scope>
    <source>
        <tissue evidence="2">Salivary glands</tissue>
    </source>
</reference>
<organism evidence="2">
    <name type="scientific">Anopheles marajoara</name>
    <dbReference type="NCBI Taxonomy" id="58244"/>
    <lineage>
        <taxon>Eukaryota</taxon>
        <taxon>Metazoa</taxon>
        <taxon>Ecdysozoa</taxon>
        <taxon>Arthropoda</taxon>
        <taxon>Hexapoda</taxon>
        <taxon>Insecta</taxon>
        <taxon>Pterygota</taxon>
        <taxon>Neoptera</taxon>
        <taxon>Endopterygota</taxon>
        <taxon>Diptera</taxon>
        <taxon>Nematocera</taxon>
        <taxon>Culicoidea</taxon>
        <taxon>Culicidae</taxon>
        <taxon>Anophelinae</taxon>
        <taxon>Anopheles</taxon>
    </lineage>
</organism>
<proteinExistence type="predicted"/>
<accession>A0A2M4C844</accession>
<keyword evidence="1" id="KW-0732">Signal</keyword>
<name>A0A2M4C844_9DIPT</name>
<protein>
    <submittedName>
        <fullName evidence="2">Putative secreted protein</fullName>
    </submittedName>
</protein>